<sequence>MMQKSYSCFITGIKNRKKEVRFWFLPAFFIKTLNSITNNLKFTNTNFNIKSWPFLQNFKNPCFSN</sequence>
<protein>
    <submittedName>
        <fullName evidence="1">Uncharacterized protein</fullName>
    </submittedName>
</protein>
<keyword evidence="2" id="KW-1185">Reference proteome</keyword>
<proteinExistence type="predicted"/>
<gene>
    <name evidence="1" type="ORF">C4F50_25605</name>
</gene>
<comment type="caution">
    <text evidence="1">The sequence shown here is derived from an EMBL/GenBank/DDBJ whole genome shotgun (WGS) entry which is preliminary data.</text>
</comment>
<organism evidence="1 2">
    <name type="scientific">Flavobacterium hungaricum</name>
    <dbReference type="NCBI Taxonomy" id="2082725"/>
    <lineage>
        <taxon>Bacteria</taxon>
        <taxon>Pseudomonadati</taxon>
        <taxon>Bacteroidota</taxon>
        <taxon>Flavobacteriia</taxon>
        <taxon>Flavobacteriales</taxon>
        <taxon>Flavobacteriaceae</taxon>
        <taxon>Flavobacterium</taxon>
    </lineage>
</organism>
<accession>A0ABR9TSH1</accession>
<name>A0ABR9TSH1_9FLAO</name>
<evidence type="ECO:0000313" key="1">
    <source>
        <dbReference type="EMBL" id="MBE8728300.1"/>
    </source>
</evidence>
<dbReference type="EMBL" id="PRDM01000008">
    <property type="protein sequence ID" value="MBE8728300.1"/>
    <property type="molecule type" value="Genomic_DNA"/>
</dbReference>
<reference evidence="1 2" key="1">
    <citation type="submission" date="2018-07" db="EMBL/GenBank/DDBJ databases">
        <title>Genome assembly of strain KB82.</title>
        <authorList>
            <person name="Kukolya J."/>
            <person name="Horvath B."/>
            <person name="Nagy I."/>
            <person name="Toth A."/>
        </authorList>
    </citation>
    <scope>NUCLEOTIDE SEQUENCE [LARGE SCALE GENOMIC DNA]</scope>
    <source>
        <strain evidence="1 2">Kb82</strain>
    </source>
</reference>
<dbReference type="Proteomes" id="UP000640614">
    <property type="component" value="Unassembled WGS sequence"/>
</dbReference>
<evidence type="ECO:0000313" key="2">
    <source>
        <dbReference type="Proteomes" id="UP000640614"/>
    </source>
</evidence>